<feature type="domain" description="Gcp-like" evidence="2">
    <location>
        <begin position="31"/>
        <end position="121"/>
    </location>
</feature>
<feature type="compositionally biased region" description="Basic and acidic residues" evidence="1">
    <location>
        <begin position="179"/>
        <end position="188"/>
    </location>
</feature>
<dbReference type="EMBL" id="JACIJC010000003">
    <property type="protein sequence ID" value="MBB5686222.1"/>
    <property type="molecule type" value="Genomic_DNA"/>
</dbReference>
<name>A0A7W9EEI8_9SPHN</name>
<dbReference type="AlphaFoldDB" id="A0A7W9EEI8"/>
<reference evidence="3 4" key="1">
    <citation type="submission" date="2020-08" db="EMBL/GenBank/DDBJ databases">
        <title>Genomic Encyclopedia of Type Strains, Phase IV (KMG-IV): sequencing the most valuable type-strain genomes for metagenomic binning, comparative biology and taxonomic classification.</title>
        <authorList>
            <person name="Goeker M."/>
        </authorList>
    </citation>
    <scope>NUCLEOTIDE SEQUENCE [LARGE SCALE GENOMIC DNA]</scope>
    <source>
        <strain evidence="3 4">DSM 25079</strain>
    </source>
</reference>
<sequence length="208" mass="21222">MRILVIETATAACSVALFQNGTLLAHNHDVVGRGHAEHLIPMIGALPDQGRADLILVDCGPGSFTGVRVGVAAARGLGLGWKAPVQGFSSLALIAAGDWPDGAPALAVAINGGHGQIFVQSFAAGPMRPLSDLKSLTPEAAGDSVAEHIILGSGAEALVAARGHGEVIASDPDAKNAMKIPENMRSERATPLYGRAPDAKPPSIRIAP</sequence>
<keyword evidence="4" id="KW-1185">Reference proteome</keyword>
<dbReference type="Proteomes" id="UP000549617">
    <property type="component" value="Unassembled WGS sequence"/>
</dbReference>
<proteinExistence type="predicted"/>
<comment type="caution">
    <text evidence="3">The sequence shown here is derived from an EMBL/GenBank/DDBJ whole genome shotgun (WGS) entry which is preliminary data.</text>
</comment>
<dbReference type="InterPro" id="IPR043129">
    <property type="entry name" value="ATPase_NBD"/>
</dbReference>
<dbReference type="InterPro" id="IPR022496">
    <property type="entry name" value="T6A_TsaB"/>
</dbReference>
<organism evidence="3 4">
    <name type="scientific">Sphingobium boeckii</name>
    <dbReference type="NCBI Taxonomy" id="1082345"/>
    <lineage>
        <taxon>Bacteria</taxon>
        <taxon>Pseudomonadati</taxon>
        <taxon>Pseudomonadota</taxon>
        <taxon>Alphaproteobacteria</taxon>
        <taxon>Sphingomonadales</taxon>
        <taxon>Sphingomonadaceae</taxon>
        <taxon>Sphingobium</taxon>
    </lineage>
</organism>
<dbReference type="NCBIfam" id="TIGR03725">
    <property type="entry name" value="T6A_YeaZ"/>
    <property type="match status" value="1"/>
</dbReference>
<evidence type="ECO:0000259" key="2">
    <source>
        <dbReference type="Pfam" id="PF00814"/>
    </source>
</evidence>
<dbReference type="Pfam" id="PF00814">
    <property type="entry name" value="TsaD"/>
    <property type="match status" value="1"/>
</dbReference>
<protein>
    <submittedName>
        <fullName evidence="3">tRNA threonylcarbamoyl adenosine modification protein YeaZ</fullName>
    </submittedName>
</protein>
<dbReference type="Gene3D" id="3.30.420.40">
    <property type="match status" value="2"/>
</dbReference>
<evidence type="ECO:0000313" key="4">
    <source>
        <dbReference type="Proteomes" id="UP000549617"/>
    </source>
</evidence>
<dbReference type="RefSeq" id="WP_184018354.1">
    <property type="nucleotide sequence ID" value="NZ_JACIJC010000003.1"/>
</dbReference>
<feature type="region of interest" description="Disordered" evidence="1">
    <location>
        <begin position="179"/>
        <end position="208"/>
    </location>
</feature>
<dbReference type="GO" id="GO:0002949">
    <property type="term" value="P:tRNA threonylcarbamoyladenosine modification"/>
    <property type="evidence" value="ECO:0007669"/>
    <property type="project" value="InterPro"/>
</dbReference>
<evidence type="ECO:0000256" key="1">
    <source>
        <dbReference type="SAM" id="MobiDB-lite"/>
    </source>
</evidence>
<evidence type="ECO:0000313" key="3">
    <source>
        <dbReference type="EMBL" id="MBB5686222.1"/>
    </source>
</evidence>
<dbReference type="InterPro" id="IPR000905">
    <property type="entry name" value="Gcp-like_dom"/>
</dbReference>
<accession>A0A7W9EEI8</accession>
<gene>
    <name evidence="3" type="ORF">FHS49_002238</name>
</gene>
<dbReference type="SUPFAM" id="SSF53067">
    <property type="entry name" value="Actin-like ATPase domain"/>
    <property type="match status" value="1"/>
</dbReference>